<feature type="binding site" evidence="10">
    <location>
        <position position="33"/>
    </location>
    <ligand>
        <name>substrate</name>
    </ligand>
</feature>
<proteinExistence type="inferred from homology"/>
<comment type="pathway">
    <text evidence="1 8">Amino-acid degradation; L-alanine degradation via dehydrogenase pathway; NH(3) and pyruvate from L-alanine: step 1/1.</text>
</comment>
<sequence>MTGYGDMFLSPHSRTVIDVKVGIPREVKNNEFRVAITPAGVHELVRGGHEVVVEQSAGLGSSITDEEYTAAGARILGTADEVWATADLLLKVKEPVAEEYHRMRKGQTLFTYLHLAASRACTDALLESGTTAIAYETVETANRALPLLAPMSEVAGRIAPQVGAYHLMRSAGGRGVLPAGVPGVAAARAVVIGGGVSGWNAAQIAIGMGFHVTLLDKDINKLREADRIFGTRVQTIASNAFELEKAVLEADLVIGAVLIPGAKAPKLVTNELVSRMKPGSVLVDIAIDQGGCFEDSRPTTHAEPTFAVHDSVFYCVANMPGAVPNTSTHALTNATLPYIVELANRGWRDALRRDAALAKGLNTHEGQVVYGPVAEAHDLPTVELSSLIG</sequence>
<evidence type="ECO:0000256" key="9">
    <source>
        <dbReference type="PIRSR" id="PIRSR000183-1"/>
    </source>
</evidence>
<comment type="caution">
    <text evidence="15">The sequence shown here is derived from an EMBL/GenBank/DDBJ whole genome shotgun (WGS) entry which is preliminary data.</text>
</comment>
<dbReference type="AlphaFoldDB" id="A0A4D4JY52"/>
<dbReference type="GO" id="GO:0046872">
    <property type="term" value="F:metal ion binding"/>
    <property type="evidence" value="ECO:0007669"/>
    <property type="project" value="UniProtKB-KW"/>
</dbReference>
<dbReference type="InterPro" id="IPR008142">
    <property type="entry name" value="AlaDH/PNT_CS1"/>
</dbReference>
<dbReference type="Pfam" id="PF05222">
    <property type="entry name" value="AlaDh_PNT_N"/>
    <property type="match status" value="1"/>
</dbReference>
<dbReference type="SUPFAM" id="SSF51735">
    <property type="entry name" value="NAD(P)-binding Rossmann-fold domains"/>
    <property type="match status" value="1"/>
</dbReference>
<comment type="catalytic activity">
    <reaction evidence="8">
        <text>L-alanine + NAD(+) + H2O = pyruvate + NH4(+) + NADH + H(+)</text>
        <dbReference type="Rhea" id="RHEA:18405"/>
        <dbReference type="ChEBI" id="CHEBI:15361"/>
        <dbReference type="ChEBI" id="CHEBI:15377"/>
        <dbReference type="ChEBI" id="CHEBI:15378"/>
        <dbReference type="ChEBI" id="CHEBI:28938"/>
        <dbReference type="ChEBI" id="CHEBI:57540"/>
        <dbReference type="ChEBI" id="CHEBI:57945"/>
        <dbReference type="ChEBI" id="CHEBI:57972"/>
        <dbReference type="EC" id="1.4.1.1"/>
    </reaction>
</comment>
<protein>
    <recommendedName>
        <fullName evidence="7 8">Alanine dehydrogenase</fullName>
        <ecNumber evidence="3 8">1.4.1.1</ecNumber>
    </recommendedName>
</protein>
<dbReference type="GO" id="GO:0005886">
    <property type="term" value="C:plasma membrane"/>
    <property type="evidence" value="ECO:0007669"/>
    <property type="project" value="TreeGrafter"/>
</dbReference>
<evidence type="ECO:0000259" key="14">
    <source>
        <dbReference type="SMART" id="SM01003"/>
    </source>
</evidence>
<feature type="binding site" evidence="11">
    <location>
        <begin position="285"/>
        <end position="288"/>
    </location>
    <ligand>
        <name>NAD(+)</name>
        <dbReference type="ChEBI" id="CHEBI:57540"/>
    </ligand>
</feature>
<dbReference type="EMBL" id="BJHV01000001">
    <property type="protein sequence ID" value="GDY41751.1"/>
    <property type="molecule type" value="Genomic_DNA"/>
</dbReference>
<dbReference type="InterPro" id="IPR007886">
    <property type="entry name" value="AlaDH/PNT_N"/>
</dbReference>
<dbReference type="SUPFAM" id="SSF52283">
    <property type="entry name" value="Formate/glycerate dehydrogenase catalytic domain-like"/>
    <property type="match status" value="1"/>
</dbReference>
<comment type="subunit">
    <text evidence="6">Homohexamer. Trimer of dimers.</text>
</comment>
<dbReference type="SMART" id="SM01003">
    <property type="entry name" value="AlaDh_PNT_N"/>
    <property type="match status" value="1"/>
</dbReference>
<dbReference type="GO" id="GO:0042853">
    <property type="term" value="P:L-alanine catabolic process"/>
    <property type="evidence" value="ECO:0007669"/>
    <property type="project" value="UniProtKB-UniPathway"/>
</dbReference>
<dbReference type="GO" id="GO:0000286">
    <property type="term" value="F:alanine dehydrogenase activity"/>
    <property type="evidence" value="ECO:0007669"/>
    <property type="project" value="UniProtKB-UniRule"/>
</dbReference>
<dbReference type="Proteomes" id="UP000299290">
    <property type="component" value="Unassembled WGS sequence"/>
</dbReference>
<dbReference type="NCBIfam" id="TIGR00518">
    <property type="entry name" value="alaDH"/>
    <property type="match status" value="1"/>
</dbReference>
<dbReference type="InterPro" id="IPR008141">
    <property type="entry name" value="Ala_DH"/>
</dbReference>
<feature type="domain" description="Alanine dehydrogenase/pyridine nucleotide transhydrogenase NAD(H)-binding" evidence="13">
    <location>
        <begin position="167"/>
        <end position="315"/>
    </location>
</feature>
<gene>
    <name evidence="15" type="ORF">SANT12839_026330</name>
</gene>
<dbReference type="Pfam" id="PF01262">
    <property type="entry name" value="AlaDh_PNT_C"/>
    <property type="match status" value="1"/>
</dbReference>
<keyword evidence="5 8" id="KW-0520">NAD</keyword>
<evidence type="ECO:0000256" key="7">
    <source>
        <dbReference type="ARBA" id="ARBA00072341"/>
    </source>
</evidence>
<dbReference type="PROSITE" id="PS00836">
    <property type="entry name" value="ALADH_PNT_1"/>
    <property type="match status" value="1"/>
</dbReference>
<dbReference type="GO" id="GO:0000166">
    <property type="term" value="F:nucleotide binding"/>
    <property type="evidence" value="ECO:0007669"/>
    <property type="project" value="UniProtKB-KW"/>
</dbReference>
<evidence type="ECO:0000259" key="13">
    <source>
        <dbReference type="SMART" id="SM01002"/>
    </source>
</evidence>
<dbReference type="InterPro" id="IPR007698">
    <property type="entry name" value="AlaDH/PNT_NAD(H)-bd"/>
</dbReference>
<keyword evidence="16" id="KW-1185">Reference proteome</keyword>
<reference evidence="15 16" key="1">
    <citation type="journal article" date="2020" name="Int. J. Syst. Evol. Microbiol.">
        <title>Reclassification of Streptomyces castelarensis and Streptomyces sporoclivatus as later heterotypic synonyms of Streptomyces antimycoticus.</title>
        <authorList>
            <person name="Komaki H."/>
            <person name="Tamura T."/>
        </authorList>
    </citation>
    <scope>NUCLEOTIDE SEQUENCE [LARGE SCALE GENOMIC DNA]</scope>
    <source>
        <strain evidence="15 16">NBRC 12839</strain>
    </source>
</reference>
<feature type="active site" description="Proton donor/acceptor" evidence="9">
    <location>
        <position position="114"/>
    </location>
</feature>
<feature type="binding site" evidence="11">
    <location>
        <begin position="316"/>
        <end position="319"/>
    </location>
    <ligand>
        <name>NAD(+)</name>
        <dbReference type="ChEBI" id="CHEBI:57540"/>
    </ligand>
</feature>
<dbReference type="SMART" id="SM01002">
    <property type="entry name" value="AlaDh_PNT_C"/>
    <property type="match status" value="1"/>
</dbReference>
<comment type="similarity">
    <text evidence="2 8">Belongs to the AlaDH/PNT family.</text>
</comment>
<feature type="binding site" evidence="11">
    <location>
        <position position="152"/>
    </location>
    <ligand>
        <name>NAD(+)</name>
        <dbReference type="ChEBI" id="CHEBI:57540"/>
    </ligand>
</feature>
<dbReference type="FunFam" id="3.40.50.720:FF:000049">
    <property type="entry name" value="Alanine dehydrogenase"/>
    <property type="match status" value="1"/>
</dbReference>
<keyword evidence="11" id="KW-0547">Nucleotide-binding</keyword>
<evidence type="ECO:0000256" key="12">
    <source>
        <dbReference type="PIRSR" id="PIRSR000183-4"/>
    </source>
</evidence>
<dbReference type="InterPro" id="IPR036291">
    <property type="entry name" value="NAD(P)-bd_dom_sf"/>
</dbReference>
<keyword evidence="12" id="KW-0460">Magnesium</keyword>
<keyword evidence="12" id="KW-0479">Metal-binding</keyword>
<comment type="cofactor">
    <cofactor evidence="12">
        <name>Mg(2+)</name>
        <dbReference type="ChEBI" id="CHEBI:18420"/>
    </cofactor>
    <text evidence="12">Binds 1 Mg(2+) ion per subunit.</text>
</comment>
<evidence type="ECO:0000256" key="1">
    <source>
        <dbReference type="ARBA" id="ARBA00005206"/>
    </source>
</evidence>
<dbReference type="EC" id="1.4.1.1" evidence="3 8"/>
<dbReference type="PIRSF" id="PIRSF000183">
    <property type="entry name" value="Alanine_dh"/>
    <property type="match status" value="1"/>
</dbReference>
<evidence type="ECO:0000256" key="11">
    <source>
        <dbReference type="PIRSR" id="PIRSR000183-3"/>
    </source>
</evidence>
<evidence type="ECO:0000256" key="8">
    <source>
        <dbReference type="PIRNR" id="PIRNR000183"/>
    </source>
</evidence>
<organism evidence="15 16">
    <name type="scientific">Streptomyces antimycoticus</name>
    <dbReference type="NCBI Taxonomy" id="68175"/>
    <lineage>
        <taxon>Bacteria</taxon>
        <taxon>Bacillati</taxon>
        <taxon>Actinomycetota</taxon>
        <taxon>Actinomycetes</taxon>
        <taxon>Kitasatosporales</taxon>
        <taxon>Streptomycetaceae</taxon>
        <taxon>Streptomyces</taxon>
        <taxon>Streptomyces violaceusniger group</taxon>
    </lineage>
</organism>
<feature type="binding site" evidence="11">
    <location>
        <position position="238"/>
    </location>
    <ligand>
        <name>NAD(+)</name>
        <dbReference type="ChEBI" id="CHEBI:57540"/>
    </ligand>
</feature>
<feature type="binding site" evidence="10">
    <location>
        <position position="93"/>
    </location>
    <ligand>
        <name>substrate</name>
    </ligand>
</feature>
<evidence type="ECO:0000256" key="4">
    <source>
        <dbReference type="ARBA" id="ARBA00023002"/>
    </source>
</evidence>
<evidence type="ECO:0000256" key="5">
    <source>
        <dbReference type="ARBA" id="ARBA00023027"/>
    </source>
</evidence>
<evidence type="ECO:0000313" key="15">
    <source>
        <dbReference type="EMBL" id="GDY41751.1"/>
    </source>
</evidence>
<feature type="binding site" evidence="11">
    <location>
        <position position="216"/>
    </location>
    <ligand>
        <name>NAD(+)</name>
        <dbReference type="ChEBI" id="CHEBI:57540"/>
    </ligand>
</feature>
<feature type="active site" description="Proton donor/acceptor" evidence="9">
    <location>
        <position position="288"/>
    </location>
</feature>
<dbReference type="PANTHER" id="PTHR42795:SF1">
    <property type="entry name" value="ALANINE DEHYDROGENASE"/>
    <property type="match status" value="1"/>
</dbReference>
<dbReference type="UniPathway" id="UPA00527">
    <property type="reaction ID" value="UER00585"/>
</dbReference>
<comment type="function">
    <text evidence="8">Catalyzes the reversible reductive amination of pyruvate to L-alanine.</text>
</comment>
<accession>A0A4D4JY52</accession>
<evidence type="ECO:0000256" key="3">
    <source>
        <dbReference type="ARBA" id="ARBA00012897"/>
    </source>
</evidence>
<evidence type="ECO:0000313" key="16">
    <source>
        <dbReference type="Proteomes" id="UP000299290"/>
    </source>
</evidence>
<evidence type="ECO:0000256" key="10">
    <source>
        <dbReference type="PIRSR" id="PIRSR000183-2"/>
    </source>
</evidence>
<feature type="binding site" evidence="12">
    <location>
        <position position="341"/>
    </location>
    <ligand>
        <name>Mg(2+)</name>
        <dbReference type="ChEBI" id="CHEBI:18420"/>
    </ligand>
</feature>
<name>A0A4D4JY52_9ACTN</name>
<feature type="binding site" evidence="11">
    <location>
        <begin position="257"/>
        <end position="258"/>
    </location>
    <ligand>
        <name>NAD(+)</name>
        <dbReference type="ChEBI" id="CHEBI:57540"/>
    </ligand>
</feature>
<keyword evidence="4 8" id="KW-0560">Oxidoreductase</keyword>
<feature type="binding site" evidence="11">
    <location>
        <position position="221"/>
    </location>
    <ligand>
        <name>NAD(+)</name>
        <dbReference type="ChEBI" id="CHEBI:57540"/>
    </ligand>
</feature>
<feature type="domain" description="Alanine dehydrogenase/pyridine nucleotide transhydrogenase N-terminal" evidence="14">
    <location>
        <begin position="22"/>
        <end position="155"/>
    </location>
</feature>
<evidence type="ECO:0000256" key="6">
    <source>
        <dbReference type="ARBA" id="ARBA00065528"/>
    </source>
</evidence>
<dbReference type="PANTHER" id="PTHR42795">
    <property type="entry name" value="ALANINE DEHYDROGENASE"/>
    <property type="match status" value="1"/>
</dbReference>
<evidence type="ECO:0000256" key="2">
    <source>
        <dbReference type="ARBA" id="ARBA00005689"/>
    </source>
</evidence>
<dbReference type="Gene3D" id="3.40.50.720">
    <property type="entry name" value="NAD(P)-binding Rossmann-like Domain"/>
    <property type="match status" value="2"/>
</dbReference>
<feature type="binding site" evidence="11">
    <location>
        <position position="297"/>
    </location>
    <ligand>
        <name>NAD(+)</name>
        <dbReference type="ChEBI" id="CHEBI:57540"/>
    </ligand>
</feature>
<dbReference type="CDD" id="cd05305">
    <property type="entry name" value="L-AlaDH"/>
    <property type="match status" value="1"/>
</dbReference>